<sequence length="214" mass="23522">MSAPRSAGPSLTSKGEATRQRILEAATDEFARHGIAGARVDRIAAAAATNKAQLYSYFGSKDQLFDTVFAASLERIMEVVPISADDLADWAVRLYDEYLDRPDLIRLATWARLERQPTGHLTGDDSIDEPKLTAIASAQRSGAISDVAGRADPFDVMAMVIAMSMAWSPVSNVYAATADEPAAVHERRRDLLRETVRRAFEPQDHEPRPVAVRR</sequence>
<evidence type="ECO:0000256" key="1">
    <source>
        <dbReference type="ARBA" id="ARBA00023125"/>
    </source>
</evidence>
<name>A0ABY5KK92_9ACTN</name>
<evidence type="ECO:0000313" key="4">
    <source>
        <dbReference type="EMBL" id="UUI69881.1"/>
    </source>
</evidence>
<dbReference type="InterPro" id="IPR001647">
    <property type="entry name" value="HTH_TetR"/>
</dbReference>
<dbReference type="SUPFAM" id="SSF48498">
    <property type="entry name" value="Tetracyclin repressor-like, C-terminal domain"/>
    <property type="match status" value="1"/>
</dbReference>
<dbReference type="PANTHER" id="PTHR30328:SF54">
    <property type="entry name" value="HTH-TYPE TRANSCRIPTIONAL REPRESSOR SCO4008"/>
    <property type="match status" value="1"/>
</dbReference>
<dbReference type="PROSITE" id="PS50977">
    <property type="entry name" value="HTH_TETR_2"/>
    <property type="match status" value="1"/>
</dbReference>
<dbReference type="PRINTS" id="PR00455">
    <property type="entry name" value="HTHTETR"/>
</dbReference>
<dbReference type="InterPro" id="IPR041467">
    <property type="entry name" value="Sco4008_C"/>
</dbReference>
<gene>
    <name evidence="4" type="ORF">NP095_07250</name>
</gene>
<dbReference type="Gene3D" id="1.10.357.10">
    <property type="entry name" value="Tetracycline Repressor, domain 2"/>
    <property type="match status" value="1"/>
</dbReference>
<dbReference type="Pfam" id="PF00440">
    <property type="entry name" value="TetR_N"/>
    <property type="match status" value="1"/>
</dbReference>
<protein>
    <submittedName>
        <fullName evidence="4">TetR family transcriptional regulator</fullName>
    </submittedName>
</protein>
<evidence type="ECO:0000313" key="5">
    <source>
        <dbReference type="Proteomes" id="UP001315860"/>
    </source>
</evidence>
<evidence type="ECO:0000259" key="3">
    <source>
        <dbReference type="PROSITE" id="PS50977"/>
    </source>
</evidence>
<reference evidence="4 5" key="1">
    <citation type="submission" date="2022-07" db="EMBL/GenBank/DDBJ databases">
        <title>Novel species in genus Aeromicrobium.</title>
        <authorList>
            <person name="Ye L."/>
        </authorList>
    </citation>
    <scope>NUCLEOTIDE SEQUENCE [LARGE SCALE GENOMIC DNA]</scope>
    <source>
        <strain evidence="5">zg-Y50</strain>
    </source>
</reference>
<dbReference type="InterPro" id="IPR009057">
    <property type="entry name" value="Homeodomain-like_sf"/>
</dbReference>
<feature type="domain" description="HTH tetR-type" evidence="3">
    <location>
        <begin position="16"/>
        <end position="76"/>
    </location>
</feature>
<dbReference type="SUPFAM" id="SSF46689">
    <property type="entry name" value="Homeodomain-like"/>
    <property type="match status" value="1"/>
</dbReference>
<proteinExistence type="predicted"/>
<accession>A0ABY5KK92</accession>
<dbReference type="InterPro" id="IPR050109">
    <property type="entry name" value="HTH-type_TetR-like_transc_reg"/>
</dbReference>
<feature type="DNA-binding region" description="H-T-H motif" evidence="2">
    <location>
        <begin position="39"/>
        <end position="58"/>
    </location>
</feature>
<dbReference type="Pfam" id="PF17926">
    <property type="entry name" value="TetR_C_21"/>
    <property type="match status" value="1"/>
</dbReference>
<dbReference type="Proteomes" id="UP001315860">
    <property type="component" value="Chromosome"/>
</dbReference>
<dbReference type="PANTHER" id="PTHR30328">
    <property type="entry name" value="TRANSCRIPTIONAL REPRESSOR"/>
    <property type="match status" value="1"/>
</dbReference>
<dbReference type="EMBL" id="CP101990">
    <property type="protein sequence ID" value="UUI69881.1"/>
    <property type="molecule type" value="Genomic_DNA"/>
</dbReference>
<evidence type="ECO:0000256" key="2">
    <source>
        <dbReference type="PROSITE-ProRule" id="PRU00335"/>
    </source>
</evidence>
<dbReference type="RefSeq" id="WP_232416599.1">
    <property type="nucleotide sequence ID" value="NZ_CP101990.1"/>
</dbReference>
<keyword evidence="5" id="KW-1185">Reference proteome</keyword>
<organism evidence="4 5">
    <name type="scientific">Aeromicrobium duanguangcaii</name>
    <dbReference type="NCBI Taxonomy" id="2968086"/>
    <lineage>
        <taxon>Bacteria</taxon>
        <taxon>Bacillati</taxon>
        <taxon>Actinomycetota</taxon>
        <taxon>Actinomycetes</taxon>
        <taxon>Propionibacteriales</taxon>
        <taxon>Nocardioidaceae</taxon>
        <taxon>Aeromicrobium</taxon>
    </lineage>
</organism>
<dbReference type="InterPro" id="IPR036271">
    <property type="entry name" value="Tet_transcr_reg_TetR-rel_C_sf"/>
</dbReference>
<keyword evidence="1 2" id="KW-0238">DNA-binding</keyword>